<dbReference type="Proteomes" id="UP001628078">
    <property type="component" value="Unassembled WGS sequence"/>
</dbReference>
<evidence type="ECO:0000313" key="1">
    <source>
        <dbReference type="EMBL" id="GKT06605.1"/>
    </source>
</evidence>
<comment type="caution">
    <text evidence="1">The sequence shown here is derived from an EMBL/GenBank/DDBJ whole genome shotgun (WGS) entry which is preliminary data.</text>
</comment>
<accession>A0ABQ5JQJ7</accession>
<reference evidence="1 2" key="1">
    <citation type="submission" date="2022-03" db="EMBL/GenBank/DDBJ databases">
        <title>Draft genome sequence of Furfurilactobacillus curtus JCM 31185.</title>
        <authorList>
            <person name="Suzuki S."/>
            <person name="Endo A."/>
            <person name="Kajikawa A."/>
        </authorList>
    </citation>
    <scope>NUCLEOTIDE SEQUENCE [LARGE SCALE GENOMIC DNA]</scope>
    <source>
        <strain evidence="1 2">JCM 31185</strain>
    </source>
</reference>
<proteinExistence type="predicted"/>
<gene>
    <name evidence="1" type="ORF">JCM31185_18920</name>
</gene>
<name>A0ABQ5JQJ7_9LACO</name>
<dbReference type="EMBL" id="BQXO01000007">
    <property type="protein sequence ID" value="GKT06605.1"/>
    <property type="molecule type" value="Genomic_DNA"/>
</dbReference>
<sequence length="82" mass="9502">MPDNNIPSTNPNPFEQLTKLAESQKDQQAQQLKDARSHDFALAFARLNVQLLMQNKQSLSEAENLECYRQSYEDAKKLYLKD</sequence>
<protein>
    <submittedName>
        <fullName evidence="1">Uncharacterized protein</fullName>
    </submittedName>
</protein>
<organism evidence="1 2">
    <name type="scientific">Furfurilactobacillus curtus</name>
    <dbReference type="NCBI Taxonomy" id="1746200"/>
    <lineage>
        <taxon>Bacteria</taxon>
        <taxon>Bacillati</taxon>
        <taxon>Bacillota</taxon>
        <taxon>Bacilli</taxon>
        <taxon>Lactobacillales</taxon>
        <taxon>Lactobacillaceae</taxon>
        <taxon>Furfurilactobacillus</taxon>
    </lineage>
</organism>
<evidence type="ECO:0000313" key="2">
    <source>
        <dbReference type="Proteomes" id="UP001628078"/>
    </source>
</evidence>
<keyword evidence="2" id="KW-1185">Reference proteome</keyword>
<dbReference type="RefSeq" id="WP_407884892.1">
    <property type="nucleotide sequence ID" value="NZ_BQXO01000007.1"/>
</dbReference>